<dbReference type="FunCoup" id="A0A2J7RJJ2">
    <property type="interactions" value="1663"/>
</dbReference>
<dbReference type="GO" id="GO:0009982">
    <property type="term" value="F:pseudouridine synthase activity"/>
    <property type="evidence" value="ECO:0007669"/>
    <property type="project" value="InterPro"/>
</dbReference>
<evidence type="ECO:0000256" key="5">
    <source>
        <dbReference type="SAM" id="MobiDB-lite"/>
    </source>
</evidence>
<dbReference type="GO" id="GO:0003723">
    <property type="term" value="F:RNA binding"/>
    <property type="evidence" value="ECO:0007669"/>
    <property type="project" value="InterPro"/>
</dbReference>
<dbReference type="CDD" id="cd02576">
    <property type="entry name" value="PseudoU_synth_ScPUS7"/>
    <property type="match status" value="1"/>
</dbReference>
<keyword evidence="2" id="KW-0819">tRNA processing</keyword>
<dbReference type="OrthoDB" id="447290at2759"/>
<reference evidence="7 8" key="1">
    <citation type="submission" date="2017-12" db="EMBL/GenBank/DDBJ databases">
        <title>Hemimetabolous genomes reveal molecular basis of termite eusociality.</title>
        <authorList>
            <person name="Harrison M.C."/>
            <person name="Jongepier E."/>
            <person name="Robertson H.M."/>
            <person name="Arning N."/>
            <person name="Bitard-Feildel T."/>
            <person name="Chao H."/>
            <person name="Childers C.P."/>
            <person name="Dinh H."/>
            <person name="Doddapaneni H."/>
            <person name="Dugan S."/>
            <person name="Gowin J."/>
            <person name="Greiner C."/>
            <person name="Han Y."/>
            <person name="Hu H."/>
            <person name="Hughes D.S.T."/>
            <person name="Huylmans A.-K."/>
            <person name="Kemena C."/>
            <person name="Kremer L.P.M."/>
            <person name="Lee S.L."/>
            <person name="Lopez-Ezquerra A."/>
            <person name="Mallet L."/>
            <person name="Monroy-Kuhn J.M."/>
            <person name="Moser A."/>
            <person name="Murali S.C."/>
            <person name="Muzny D.M."/>
            <person name="Otani S."/>
            <person name="Piulachs M.-D."/>
            <person name="Poelchau M."/>
            <person name="Qu J."/>
            <person name="Schaub F."/>
            <person name="Wada-Katsumata A."/>
            <person name="Worley K.C."/>
            <person name="Xie Q."/>
            <person name="Ylla G."/>
            <person name="Poulsen M."/>
            <person name="Gibbs R.A."/>
            <person name="Schal C."/>
            <person name="Richards S."/>
            <person name="Belles X."/>
            <person name="Korb J."/>
            <person name="Bornberg-Bauer E."/>
        </authorList>
    </citation>
    <scope>NUCLEOTIDE SEQUENCE [LARGE SCALE GENOMIC DNA]</scope>
    <source>
        <tissue evidence="7">Whole body</tissue>
    </source>
</reference>
<feature type="compositionally biased region" description="Basic and acidic residues" evidence="5">
    <location>
        <begin position="845"/>
        <end position="855"/>
    </location>
</feature>
<proteinExistence type="inferred from homology"/>
<dbReference type="GO" id="GO:0008033">
    <property type="term" value="P:tRNA processing"/>
    <property type="evidence" value="ECO:0007669"/>
    <property type="project" value="UniProtKB-KW"/>
</dbReference>
<feature type="domain" description="TRUD" evidence="6">
    <location>
        <begin position="368"/>
        <end position="744"/>
    </location>
</feature>
<dbReference type="InParanoid" id="A0A2J7RJJ2"/>
<dbReference type="AlphaFoldDB" id="A0A2J7RJJ2"/>
<feature type="compositionally biased region" description="Gly residues" evidence="5">
    <location>
        <begin position="14"/>
        <end position="23"/>
    </location>
</feature>
<dbReference type="PANTHER" id="PTHR13326:SF31">
    <property type="entry name" value="PSEUDOURIDYLATE SYNTHASE 7 HOMOLOG"/>
    <property type="match status" value="1"/>
</dbReference>
<feature type="compositionally biased region" description="Acidic residues" evidence="5">
    <location>
        <begin position="887"/>
        <end position="901"/>
    </location>
</feature>
<dbReference type="EMBL" id="NEVH01002992">
    <property type="protein sequence ID" value="PNF40998.1"/>
    <property type="molecule type" value="Genomic_DNA"/>
</dbReference>
<evidence type="ECO:0000259" key="6">
    <source>
        <dbReference type="PROSITE" id="PS50984"/>
    </source>
</evidence>
<dbReference type="InterPro" id="IPR020103">
    <property type="entry name" value="PsdUridine_synth_cat_dom_sf"/>
</dbReference>
<dbReference type="SUPFAM" id="SSF55120">
    <property type="entry name" value="Pseudouridine synthase"/>
    <property type="match status" value="2"/>
</dbReference>
<dbReference type="EMBL" id="NEVH01002992">
    <property type="protein sequence ID" value="PNF40999.1"/>
    <property type="molecule type" value="Genomic_DNA"/>
</dbReference>
<keyword evidence="8" id="KW-1185">Reference proteome</keyword>
<evidence type="ECO:0000256" key="4">
    <source>
        <dbReference type="ARBA" id="ARBA00036943"/>
    </source>
</evidence>
<comment type="similarity">
    <text evidence="1">Belongs to the pseudouridine synthase TruD family.</text>
</comment>
<feature type="region of interest" description="Disordered" evidence="5">
    <location>
        <begin position="527"/>
        <end position="664"/>
    </location>
</feature>
<dbReference type="PANTHER" id="PTHR13326">
    <property type="entry name" value="TRNA PSEUDOURIDINE SYNTHASE D"/>
    <property type="match status" value="1"/>
</dbReference>
<keyword evidence="3" id="KW-0413">Isomerase</keyword>
<feature type="compositionally biased region" description="Low complexity" evidence="5">
    <location>
        <begin position="1"/>
        <end position="12"/>
    </location>
</feature>
<feature type="region of interest" description="Disordered" evidence="5">
    <location>
        <begin position="75"/>
        <end position="106"/>
    </location>
</feature>
<sequence length="914" mass="102248">MTRGMNRGFRNQRGGRGFRGGGPFPNYKQRGNIRPPPLLNFFPPANFGFPVPNFNFPRGMNRFPPRLPLAPNMRMMRGGMPHWRGSSKKQSKKPKNSLTPNANKPKLMEKDVGITEYISTHEGFSGIIKQRFSDFHVNEITLDGSIAKLTDLAPPIDVEHKRPESEIIEILTPEIMEKLNTMVETKMGYVEIEVTEKSKDERRKIHEAIKDGFGKEVYSNTVDRGAKKFITIFKTRKGVMQDRRSRWPADRGGVYVHFVLHKENMDTQETVNYLAGKLGVKPNFITYAGTKDRRAVTSQMMSVFKIDPTKLANLSKDLKGMTLGNYTYKPTCLKLGDLKGNRFRISLRNVTGTDQQIEEAMTNLKEKGFINYYGLQRFGSSSSVPTPEVGRALLLGEWKEAIELILKPRNTDEPWAIKRARKHWWLTKDAKRAAKMLRKNFMNIIESKLLYSLSRHAPDDYVGALQNIPRNTRLLYLHSYQSLVWNKIVSRRIKEFGLQPIVGDLVFVDNNDYQEVVDQEGTVVASDEFPKRPRKKEKKAAALAAREAAARAEAGDTNSAEEKDEDERETDGTTKSNVGDDTENKGEEEGEATGKDGSGSPDKAMERNVQESTDAGTTEENVGGAMEDNADEDITEENPGEGPTEENPGEGPTEENPEGSKACPLLDYSQKTPAVRAITEDELDSVKIEDIVLPLPGHNVVYPNNAIKEWYEELLAVDGLSFSSMKQNVRQYSVSGTYRRMLVRPENLSWKTMRYSNLLSTLIQSDLEELKNAPEPQDDPEGEYKALILDFCLPSATYATMALREILKVDTSSLHQASLNSYLLGKKAAEKEAPKAGAAAEDDETRTSTENESAKTGEGSTLEAESNIDRNQEDSSTGATKRKADDITEEDADGQETDADAVADAKKVKVEGET</sequence>
<evidence type="ECO:0000256" key="2">
    <source>
        <dbReference type="ARBA" id="ARBA00022694"/>
    </source>
</evidence>
<dbReference type="Pfam" id="PF01142">
    <property type="entry name" value="TruD"/>
    <property type="match status" value="2"/>
</dbReference>
<dbReference type="NCBIfam" id="TIGR00094">
    <property type="entry name" value="tRNA_TruD_broad"/>
    <property type="match status" value="1"/>
</dbReference>
<evidence type="ECO:0000256" key="3">
    <source>
        <dbReference type="ARBA" id="ARBA00023235"/>
    </source>
</evidence>
<evidence type="ECO:0000256" key="1">
    <source>
        <dbReference type="ARBA" id="ARBA00007953"/>
    </source>
</evidence>
<dbReference type="PROSITE" id="PS50984">
    <property type="entry name" value="TRUD"/>
    <property type="match status" value="1"/>
</dbReference>
<gene>
    <name evidence="7" type="ORF">B7P43_G08840</name>
</gene>
<feature type="compositionally biased region" description="Polar residues" evidence="5">
    <location>
        <begin position="610"/>
        <end position="620"/>
    </location>
</feature>
<dbReference type="InterPro" id="IPR042214">
    <property type="entry name" value="TruD_catalytic"/>
</dbReference>
<evidence type="ECO:0000313" key="8">
    <source>
        <dbReference type="Proteomes" id="UP000235965"/>
    </source>
</evidence>
<dbReference type="EMBL" id="NEVH01002992">
    <property type="protein sequence ID" value="PNF41000.1"/>
    <property type="molecule type" value="Genomic_DNA"/>
</dbReference>
<organism evidence="7 8">
    <name type="scientific">Cryptotermes secundus</name>
    <dbReference type="NCBI Taxonomy" id="105785"/>
    <lineage>
        <taxon>Eukaryota</taxon>
        <taxon>Metazoa</taxon>
        <taxon>Ecdysozoa</taxon>
        <taxon>Arthropoda</taxon>
        <taxon>Hexapoda</taxon>
        <taxon>Insecta</taxon>
        <taxon>Pterygota</taxon>
        <taxon>Neoptera</taxon>
        <taxon>Polyneoptera</taxon>
        <taxon>Dictyoptera</taxon>
        <taxon>Blattodea</taxon>
        <taxon>Blattoidea</taxon>
        <taxon>Termitoidae</taxon>
        <taxon>Kalotermitidae</taxon>
        <taxon>Cryptotermitinae</taxon>
        <taxon>Cryptotermes</taxon>
    </lineage>
</organism>
<dbReference type="InterPro" id="IPR001656">
    <property type="entry name" value="PsdUridine_synth_TruD"/>
</dbReference>
<dbReference type="Proteomes" id="UP000235965">
    <property type="component" value="Unassembled WGS sequence"/>
</dbReference>
<dbReference type="Gene3D" id="3.30.2350.20">
    <property type="entry name" value="TruD, catalytic domain"/>
    <property type="match status" value="2"/>
</dbReference>
<dbReference type="InterPro" id="IPR011760">
    <property type="entry name" value="PsdUridine_synth_TruD_insert"/>
</dbReference>
<feature type="region of interest" description="Disordered" evidence="5">
    <location>
        <begin position="1"/>
        <end position="32"/>
    </location>
</feature>
<dbReference type="FunFam" id="3.30.2350.20:FF:000003">
    <property type="entry name" value="Pseudouridylate synthase 7 homolog"/>
    <property type="match status" value="1"/>
</dbReference>
<dbReference type="GO" id="GO:0005634">
    <property type="term" value="C:nucleus"/>
    <property type="evidence" value="ECO:0007669"/>
    <property type="project" value="TreeGrafter"/>
</dbReference>
<accession>A0A2J7RJJ2</accession>
<comment type="catalytic activity">
    <reaction evidence="4">
        <text>a uridine in tRNA = a pseudouridine in tRNA</text>
        <dbReference type="Rhea" id="RHEA:54572"/>
        <dbReference type="Rhea" id="RHEA-COMP:13339"/>
        <dbReference type="Rhea" id="RHEA-COMP:13934"/>
        <dbReference type="ChEBI" id="CHEBI:65314"/>
        <dbReference type="ChEBI" id="CHEBI:65315"/>
    </reaction>
</comment>
<dbReference type="STRING" id="105785.A0A2J7RJJ2"/>
<feature type="compositionally biased region" description="Basic and acidic residues" evidence="5">
    <location>
        <begin position="903"/>
        <end position="914"/>
    </location>
</feature>
<feature type="compositionally biased region" description="Basic residues" evidence="5">
    <location>
        <begin position="85"/>
        <end position="95"/>
    </location>
</feature>
<dbReference type="GO" id="GO:0001522">
    <property type="term" value="P:pseudouridine synthesis"/>
    <property type="evidence" value="ECO:0007669"/>
    <property type="project" value="InterPro"/>
</dbReference>
<dbReference type="PIRSF" id="PIRSF037016">
    <property type="entry name" value="Pseudouridin_synth_euk_prd"/>
    <property type="match status" value="1"/>
</dbReference>
<protein>
    <recommendedName>
        <fullName evidence="6">TRUD domain-containing protein</fullName>
    </recommendedName>
</protein>
<feature type="region of interest" description="Disordered" evidence="5">
    <location>
        <begin position="832"/>
        <end position="914"/>
    </location>
</feature>
<name>A0A2J7RJJ2_9NEOP</name>
<comment type="caution">
    <text evidence="7">The sequence shown here is derived from an EMBL/GenBank/DDBJ whole genome shotgun (WGS) entry which is preliminary data.</text>
</comment>
<evidence type="ECO:0000313" key="7">
    <source>
        <dbReference type="EMBL" id="PNF40998.1"/>
    </source>
</evidence>
<feature type="compositionally biased region" description="Acidic residues" evidence="5">
    <location>
        <begin position="628"/>
        <end position="657"/>
    </location>
</feature>